<keyword evidence="6" id="KW-1185">Reference proteome</keyword>
<dbReference type="Proteomes" id="UP000185728">
    <property type="component" value="Unassembled WGS sequence"/>
</dbReference>
<keyword evidence="1" id="KW-0479">Metal-binding</keyword>
<feature type="region of interest" description="Disordered" evidence="3">
    <location>
        <begin position="620"/>
        <end position="671"/>
    </location>
</feature>
<dbReference type="InterPro" id="IPR040853">
    <property type="entry name" value="RapA2_cadherin-like"/>
</dbReference>
<dbReference type="SUPFAM" id="SSF51126">
    <property type="entry name" value="Pectin lyase-like"/>
    <property type="match status" value="1"/>
</dbReference>
<feature type="compositionally biased region" description="Basic and acidic residues" evidence="3">
    <location>
        <begin position="135"/>
        <end position="159"/>
    </location>
</feature>
<evidence type="ECO:0000259" key="4">
    <source>
        <dbReference type="Pfam" id="PF17803"/>
    </source>
</evidence>
<dbReference type="PANTHER" id="PTHR42970:SF1">
    <property type="entry name" value="PECTATE LYASE C-RELATED"/>
    <property type="match status" value="1"/>
</dbReference>
<evidence type="ECO:0000256" key="2">
    <source>
        <dbReference type="ARBA" id="ARBA00023180"/>
    </source>
</evidence>
<feature type="compositionally biased region" description="Basic and acidic residues" evidence="3">
    <location>
        <begin position="640"/>
        <end position="655"/>
    </location>
</feature>
<accession>A0ABY1KND3</accession>
<dbReference type="RefSeq" id="WP_083690402.1">
    <property type="nucleotide sequence ID" value="NZ_FTOB01000002.1"/>
</dbReference>
<dbReference type="InterPro" id="IPR012334">
    <property type="entry name" value="Pectin_lyas_fold"/>
</dbReference>
<feature type="domain" description="RapA2 cadherin-like" evidence="4">
    <location>
        <begin position="40"/>
        <end position="99"/>
    </location>
</feature>
<dbReference type="Pfam" id="PF17803">
    <property type="entry name" value="Cadherin_4"/>
    <property type="match status" value="1"/>
</dbReference>
<comment type="caution">
    <text evidence="5">The sequence shown here is derived from an EMBL/GenBank/DDBJ whole genome shotgun (WGS) entry which is preliminary data.</text>
</comment>
<dbReference type="EMBL" id="FTOB01000002">
    <property type="protein sequence ID" value="SIS51408.1"/>
    <property type="molecule type" value="Genomic_DNA"/>
</dbReference>
<protein>
    <recommendedName>
        <fullName evidence="4">RapA2 cadherin-like domain-containing protein</fullName>
    </recommendedName>
</protein>
<reference evidence="5 6" key="1">
    <citation type="submission" date="2017-01" db="EMBL/GenBank/DDBJ databases">
        <authorList>
            <person name="Varghese N."/>
            <person name="Submissions S."/>
        </authorList>
    </citation>
    <scope>NUCLEOTIDE SEQUENCE [LARGE SCALE GENOMIC DNA]</scope>
    <source>
        <strain evidence="5 6">DSM 2061</strain>
    </source>
</reference>
<gene>
    <name evidence="5" type="ORF">SAMN05421766_102506</name>
</gene>
<feature type="region of interest" description="Disordered" evidence="3">
    <location>
        <begin position="108"/>
        <end position="260"/>
    </location>
</feature>
<evidence type="ECO:0000313" key="5">
    <source>
        <dbReference type="EMBL" id="SIS51408.1"/>
    </source>
</evidence>
<evidence type="ECO:0000256" key="1">
    <source>
        <dbReference type="ARBA" id="ARBA00022723"/>
    </source>
</evidence>
<dbReference type="InterPro" id="IPR011050">
    <property type="entry name" value="Pectin_lyase_fold/virulence"/>
</dbReference>
<feature type="compositionally biased region" description="Polar residues" evidence="3">
    <location>
        <begin position="620"/>
        <end position="637"/>
    </location>
</feature>
<dbReference type="PANTHER" id="PTHR42970">
    <property type="entry name" value="PECTATE LYASE C-RELATED"/>
    <property type="match status" value="1"/>
</dbReference>
<dbReference type="InterPro" id="IPR052063">
    <property type="entry name" value="Polysaccharide_Lyase_1"/>
</dbReference>
<proteinExistence type="predicted"/>
<keyword evidence="2" id="KW-0325">Glycoprotein</keyword>
<dbReference type="Gene3D" id="2.160.20.10">
    <property type="entry name" value="Single-stranded right-handed beta-helix, Pectin lyase-like"/>
    <property type="match status" value="1"/>
</dbReference>
<name>A0ABY1KND3_9FLAO</name>
<organism evidence="5 6">
    <name type="scientific">Zobellia uliginosa</name>
    <dbReference type="NCBI Taxonomy" id="143224"/>
    <lineage>
        <taxon>Bacteria</taxon>
        <taxon>Pseudomonadati</taxon>
        <taxon>Bacteroidota</taxon>
        <taxon>Flavobacteriia</taxon>
        <taxon>Flavobacteriales</taxon>
        <taxon>Flavobacteriaceae</taxon>
        <taxon>Zobellia</taxon>
    </lineage>
</organism>
<evidence type="ECO:0000256" key="3">
    <source>
        <dbReference type="SAM" id="MobiDB-lite"/>
    </source>
</evidence>
<feature type="compositionally biased region" description="Basic and acidic residues" evidence="3">
    <location>
        <begin position="166"/>
        <end position="239"/>
    </location>
</feature>
<sequence>MNFSHPTSKRIALSLLSTLTLFSCSKDTELLESYLDASAPTNESPLGVNDFYKVGENGRITMDVLSNDRFSNPNNVKIIGVSEPKNGYVVINDDNTITYVLGDRSAQEEAEAAEAERKAREKEEAQAIQEQAELEAEKEAQEKAEAQAQAEREAQEKAEAGAQAQAEREAQEKAEAEAQAQAEREAQEKAEAEAQAQAEREAQEKAEAEAQAQAEREAQEKAEAEAKAQAEKEAQEKAAAEAAAQEEVDDSFTYTTETTDEEGNVVTEEVNVTVTTKAFSELKAFPTAEGFGKNATGGRGGIVVEVTNLNDSGPGSLRAALEMKQTRTIVFKVGGTINAKSSLNIKPGSGNVTIAGQTAPGGGILIKNGELSVQTDNVIIRHIRVRMGPGTNPEGGHNLDGIRVRSFQNNKLKDVIIDHCSVAWAIDENFDIKNAENVTIQNCIIGESIRGVLISRSKNISILNNLFILNNSRNVLANTVTHTDLTFEQINNIVYGFKWATSGTDGMSFNVISNSYKLPNNFDTSTKYPITLTPPDPENNDKGNIKTTHAYLKDNIFDSNFTGLYRKELEPYLFSSPKNKSSYKATNVNNLENKLLSHVGASIPKRDALDSRLISDFKNSNGTLRSNGSYPSISSGTAYKDSDKDGISDDWEKSHGLNPNNKADGNEDRNKDGYTNLEDFLYYLANK</sequence>
<evidence type="ECO:0000313" key="6">
    <source>
        <dbReference type="Proteomes" id="UP000185728"/>
    </source>
</evidence>
<feature type="compositionally biased region" description="Basic and acidic residues" evidence="3">
    <location>
        <begin position="114"/>
        <end position="125"/>
    </location>
</feature>